<dbReference type="Pfam" id="PF00746">
    <property type="entry name" value="Gram_pos_anchor"/>
    <property type="match status" value="1"/>
</dbReference>
<keyword evidence="3" id="KW-0732">Signal</keyword>
<keyword evidence="4" id="KW-0572">Peptidoglycan-anchor</keyword>
<dbReference type="InterPro" id="IPR059177">
    <property type="entry name" value="GH29D-like_dom"/>
</dbReference>
<dbReference type="Pfam" id="PF00149">
    <property type="entry name" value="Metallophos"/>
    <property type="match status" value="1"/>
</dbReference>
<feature type="transmembrane region" description="Helical" evidence="7">
    <location>
        <begin position="808"/>
        <end position="829"/>
    </location>
</feature>
<evidence type="ECO:0000256" key="6">
    <source>
        <dbReference type="SAM" id="MobiDB-lite"/>
    </source>
</evidence>
<dbReference type="EMBL" id="QYAD01000003">
    <property type="protein sequence ID" value="MBL3690184.1"/>
    <property type="molecule type" value="Genomic_DNA"/>
</dbReference>
<dbReference type="NCBIfam" id="TIGR01167">
    <property type="entry name" value="LPXTG_anchor"/>
    <property type="match status" value="1"/>
</dbReference>
<evidence type="ECO:0000256" key="5">
    <source>
        <dbReference type="SAM" id="Coils"/>
    </source>
</evidence>
<keyword evidence="5" id="KW-0175">Coiled coil</keyword>
<evidence type="ECO:0000313" key="10">
    <source>
        <dbReference type="Proteomes" id="UP001646141"/>
    </source>
</evidence>
<dbReference type="PROSITE" id="PS50847">
    <property type="entry name" value="GRAM_POS_ANCHORING"/>
    <property type="match status" value="1"/>
</dbReference>
<feature type="region of interest" description="Disordered" evidence="6">
    <location>
        <begin position="756"/>
        <end position="803"/>
    </location>
</feature>
<evidence type="ECO:0000313" key="9">
    <source>
        <dbReference type="EMBL" id="MBL3690184.1"/>
    </source>
</evidence>
<sequence length="836" mass="88050">MGESGVKRCSCSFHAGAKTPTSCIDNLDSCVPISGAGREESMSKRRIAALALSGVALLGAQAALPTAVAAHAAVSGEVSPPAASHESGRYVGPQAVTLTSAEGTEVRYTLDGTHPTRDSALATGPILIEKTANLTAVAFTDRAESLPMIRGILVKTAEEPLAQFAVMSDIHLSTGTGPAMAKWDGYFDTLKRIAPNPDALISNGDQINDNYFNSAADHQYPREMLERNLARTGMTDTQVMMSFGNHDDYVTRMAEQYPDDWFPGTTGYYESQIGEFPAFVVNTEAWNTTQANWLYGRLDALSKDPATQGQPIFVFGHRPIPATVWDGAQASNGGLKTNLSAFPQVVYFSGHSHLNITDERSIHQQDFTSVNEGSMSYGENDGKFQVFGPGLARDATIPTAQSVVVDVYGDRIEIDRINYAADPGRTYTDDGAWAFQENPPFASSGSLAGPSWVIARGATPAETKAQFTYTQANRNAVAPAWGERQPTVRQTETGPVLRLPQAGDDQFTAEYTLTVTDVQTGQVTDLVPANGRIYSDYVVAPKPAALDIPLAVRAGNKVGQPIDRTLTIGREYEATLVAYDSYQNQSAPRTFRFVAGALDEAALTDARTRAEAAIAQVERVLGVVTPAQAGDFDLVIPETHEAEVAVAELRAQLASQPATQDAVDALVWQISDGAGALEDRMVSVDRAPLDAAIEEAEGALAEARAAQRGAEAAERALRAELAEATELRGTLNVAQAQLNAAEGELRAALAVWQQAVESEQPGTGEPGGPGVDGSGSGNTGAGSGTGGDTRPGAGDTPVNDELAQTGSAGIPVLAAAGALVLAGAAALGLRRRMSRG</sequence>
<keyword evidence="7" id="KW-0472">Membrane</keyword>
<keyword evidence="10" id="KW-1185">Reference proteome</keyword>
<dbReference type="InterPro" id="IPR019931">
    <property type="entry name" value="LPXTG_anchor"/>
</dbReference>
<evidence type="ECO:0000256" key="1">
    <source>
        <dbReference type="ARBA" id="ARBA00022512"/>
    </source>
</evidence>
<keyword evidence="1" id="KW-0134">Cell wall</keyword>
<dbReference type="Gene3D" id="3.60.21.10">
    <property type="match status" value="1"/>
</dbReference>
<evidence type="ECO:0000259" key="8">
    <source>
        <dbReference type="PROSITE" id="PS50847"/>
    </source>
</evidence>
<evidence type="ECO:0000256" key="4">
    <source>
        <dbReference type="ARBA" id="ARBA00023088"/>
    </source>
</evidence>
<accession>A0ABS1SRL7</accession>
<keyword evidence="7" id="KW-1133">Transmembrane helix</keyword>
<dbReference type="InterPro" id="IPR029052">
    <property type="entry name" value="Metallo-depent_PP-like"/>
</dbReference>
<evidence type="ECO:0000256" key="7">
    <source>
        <dbReference type="SAM" id="Phobius"/>
    </source>
</evidence>
<keyword evidence="7" id="KW-0812">Transmembrane</keyword>
<comment type="caution">
    <text evidence="9">The sequence shown here is derived from an EMBL/GenBank/DDBJ whole genome shotgun (WGS) entry which is preliminary data.</text>
</comment>
<protein>
    <submittedName>
        <fullName evidence="9">LPXTG cell wall anchor domain-containing protein</fullName>
    </submittedName>
</protein>
<proteinExistence type="predicted"/>
<evidence type="ECO:0000256" key="2">
    <source>
        <dbReference type="ARBA" id="ARBA00022525"/>
    </source>
</evidence>
<keyword evidence="2" id="KW-0964">Secreted</keyword>
<feature type="coiled-coil region" evidence="5">
    <location>
        <begin position="693"/>
        <end position="751"/>
    </location>
</feature>
<dbReference type="SUPFAM" id="SSF56300">
    <property type="entry name" value="Metallo-dependent phosphatases"/>
    <property type="match status" value="1"/>
</dbReference>
<evidence type="ECO:0000256" key="3">
    <source>
        <dbReference type="ARBA" id="ARBA00022729"/>
    </source>
</evidence>
<dbReference type="Proteomes" id="UP001646141">
    <property type="component" value="Unassembled WGS sequence"/>
</dbReference>
<feature type="compositionally biased region" description="Gly residues" evidence="6">
    <location>
        <begin position="764"/>
        <end position="789"/>
    </location>
</feature>
<dbReference type="InterPro" id="IPR004843">
    <property type="entry name" value="Calcineurin-like_PHP"/>
</dbReference>
<reference evidence="9 10" key="1">
    <citation type="submission" date="2018-09" db="EMBL/GenBank/DDBJ databases">
        <title>Comparative genomics of Leucobacter spp.</title>
        <authorList>
            <person name="Reis A.C."/>
            <person name="Kolvenbach B.A."/>
            <person name="Corvini P.F.X."/>
            <person name="Nunes O.C."/>
        </authorList>
    </citation>
    <scope>NUCLEOTIDE SEQUENCE [LARGE SCALE GENOMIC DNA]</scope>
    <source>
        <strain evidence="9 10">L-1</strain>
    </source>
</reference>
<gene>
    <name evidence="9" type="ORF">D3226_09455</name>
</gene>
<dbReference type="Pfam" id="PF13290">
    <property type="entry name" value="CHB_HEX_C_1"/>
    <property type="match status" value="1"/>
</dbReference>
<organism evidence="9 10">
    <name type="scientific">Leucobacter chromiireducens subsp. chromiireducens</name>
    <dbReference type="NCBI Taxonomy" id="660067"/>
    <lineage>
        <taxon>Bacteria</taxon>
        <taxon>Bacillati</taxon>
        <taxon>Actinomycetota</taxon>
        <taxon>Actinomycetes</taxon>
        <taxon>Micrococcales</taxon>
        <taxon>Microbacteriaceae</taxon>
        <taxon>Leucobacter</taxon>
    </lineage>
</organism>
<feature type="domain" description="Gram-positive cocci surface proteins LPxTG" evidence="8">
    <location>
        <begin position="802"/>
        <end position="836"/>
    </location>
</feature>
<name>A0ABS1SRL7_9MICO</name>